<reference evidence="1 2" key="1">
    <citation type="submission" date="2023-10" db="EMBL/GenBank/DDBJ databases">
        <title>Draft genome sequence of Xylaria bambusicola isolate GMP-LS, the root and basal stem rot pathogen of sugarcane in Indonesia.</title>
        <authorList>
            <person name="Selvaraj P."/>
            <person name="Muralishankar V."/>
            <person name="Muruganantham S."/>
            <person name="Sp S."/>
            <person name="Haryani S."/>
            <person name="Lau K.J.X."/>
            <person name="Naqvi N.I."/>
        </authorList>
    </citation>
    <scope>NUCLEOTIDE SEQUENCE [LARGE SCALE GENOMIC DNA]</scope>
    <source>
        <strain evidence="1">GMP-LS</strain>
    </source>
</reference>
<name>A0AAN7ZAF6_9PEZI</name>
<protein>
    <submittedName>
        <fullName evidence="1">Uncharacterized protein</fullName>
    </submittedName>
</protein>
<evidence type="ECO:0000313" key="2">
    <source>
        <dbReference type="Proteomes" id="UP001305414"/>
    </source>
</evidence>
<proteinExistence type="predicted"/>
<dbReference type="Proteomes" id="UP001305414">
    <property type="component" value="Unassembled WGS sequence"/>
</dbReference>
<comment type="caution">
    <text evidence="1">The sequence shown here is derived from an EMBL/GenBank/DDBJ whole genome shotgun (WGS) entry which is preliminary data.</text>
</comment>
<gene>
    <name evidence="1" type="ORF">RRF57_012108</name>
</gene>
<keyword evidence="2" id="KW-1185">Reference proteome</keyword>
<dbReference type="AlphaFoldDB" id="A0AAN7ZAF6"/>
<accession>A0AAN7ZAF6</accession>
<dbReference type="EMBL" id="JAWHQM010000068">
    <property type="protein sequence ID" value="KAK5636397.1"/>
    <property type="molecule type" value="Genomic_DNA"/>
</dbReference>
<organism evidence="1 2">
    <name type="scientific">Xylaria bambusicola</name>
    <dbReference type="NCBI Taxonomy" id="326684"/>
    <lineage>
        <taxon>Eukaryota</taxon>
        <taxon>Fungi</taxon>
        <taxon>Dikarya</taxon>
        <taxon>Ascomycota</taxon>
        <taxon>Pezizomycotina</taxon>
        <taxon>Sordariomycetes</taxon>
        <taxon>Xylariomycetidae</taxon>
        <taxon>Xylariales</taxon>
        <taxon>Xylariaceae</taxon>
        <taxon>Xylaria</taxon>
    </lineage>
</organism>
<sequence>MSCIGLQPVAMFVDGRLAADAALRTCNRDGCSINMIVHEYLSAFRNFVSQNLRIYNSLTQVALGNTSKSNNLLTCRVKVRDISF</sequence>
<evidence type="ECO:0000313" key="1">
    <source>
        <dbReference type="EMBL" id="KAK5636397.1"/>
    </source>
</evidence>